<comment type="caution">
    <text evidence="1">The sequence shown here is derived from an EMBL/GenBank/DDBJ whole genome shotgun (WGS) entry which is preliminary data.</text>
</comment>
<reference evidence="1" key="1">
    <citation type="submission" date="2019-03" db="EMBL/GenBank/DDBJ databases">
        <title>Single cell metagenomics reveals metabolic interactions within the superorganism composed of flagellate Streblomastix strix and complex community of Bacteroidetes bacteria on its surface.</title>
        <authorList>
            <person name="Treitli S.C."/>
            <person name="Kolisko M."/>
            <person name="Husnik F."/>
            <person name="Keeling P."/>
            <person name="Hampl V."/>
        </authorList>
    </citation>
    <scope>NUCLEOTIDE SEQUENCE</scope>
    <source>
        <strain evidence="1">STM</strain>
    </source>
</reference>
<dbReference type="PROSITE" id="PS51257">
    <property type="entry name" value="PROKAR_LIPOPROTEIN"/>
    <property type="match status" value="1"/>
</dbReference>
<name>A0A5J4RED2_9ZZZZ</name>
<evidence type="ECO:0008006" key="2">
    <source>
        <dbReference type="Google" id="ProtNLM"/>
    </source>
</evidence>
<dbReference type="AlphaFoldDB" id="A0A5J4RED2"/>
<dbReference type="EMBL" id="SNRY01001360">
    <property type="protein sequence ID" value="KAA6331530.1"/>
    <property type="molecule type" value="Genomic_DNA"/>
</dbReference>
<protein>
    <recommendedName>
        <fullName evidence="2">Lipoprotein</fullName>
    </recommendedName>
</protein>
<evidence type="ECO:0000313" key="1">
    <source>
        <dbReference type="EMBL" id="KAA6331530.1"/>
    </source>
</evidence>
<proteinExistence type="predicted"/>
<accession>A0A5J4RED2</accession>
<gene>
    <name evidence="1" type="ORF">EZS27_019868</name>
</gene>
<organism evidence="1">
    <name type="scientific">termite gut metagenome</name>
    <dbReference type="NCBI Taxonomy" id="433724"/>
    <lineage>
        <taxon>unclassified sequences</taxon>
        <taxon>metagenomes</taxon>
        <taxon>organismal metagenomes</taxon>
    </lineage>
</organism>
<sequence>MKKLFILFMSMLLMGSCISQKQLKKDVPPVEEVQSPFFIEGYTPAQIDSFYHGRTDLAFRSYFLTNDYLIRVDTLKEVIKSLNLQLSVLRNYVNTTVPTLAKRAKIVYSHDGKNGYTTDMNIFLDFSKDEQIPSVLQFFILFNAGKAYSAVGTFNVDLNNLHDVYYGVTCPEGDTGYSPADFKASYTIVYDKQTKKVNIQRKRMGRNSVGTWYRSLNDTNYGIRSIVAIY</sequence>